<dbReference type="AlphaFoldDB" id="X0URY9"/>
<accession>X0URY9</accession>
<evidence type="ECO:0008006" key="3">
    <source>
        <dbReference type="Google" id="ProtNLM"/>
    </source>
</evidence>
<dbReference type="EMBL" id="BARS01020550">
    <property type="protein sequence ID" value="GAG08604.1"/>
    <property type="molecule type" value="Genomic_DNA"/>
</dbReference>
<proteinExistence type="predicted"/>
<reference evidence="2" key="1">
    <citation type="journal article" date="2014" name="Front. Microbiol.">
        <title>High frequency of phylogenetically diverse reductive dehalogenase-homologous genes in deep subseafloor sedimentary metagenomes.</title>
        <authorList>
            <person name="Kawai M."/>
            <person name="Futagami T."/>
            <person name="Toyoda A."/>
            <person name="Takaki Y."/>
            <person name="Nishi S."/>
            <person name="Hori S."/>
            <person name="Arai W."/>
            <person name="Tsubouchi T."/>
            <person name="Morono Y."/>
            <person name="Uchiyama I."/>
            <person name="Ito T."/>
            <person name="Fujiyama A."/>
            <person name="Inagaki F."/>
            <person name="Takami H."/>
        </authorList>
    </citation>
    <scope>NUCLEOTIDE SEQUENCE</scope>
    <source>
        <strain evidence="2">Expedition CK06-06</strain>
    </source>
</reference>
<name>X0URY9_9ZZZZ</name>
<dbReference type="GO" id="GO:0003676">
    <property type="term" value="F:nucleic acid binding"/>
    <property type="evidence" value="ECO:0007669"/>
    <property type="project" value="InterPro"/>
</dbReference>
<evidence type="ECO:0000313" key="2">
    <source>
        <dbReference type="EMBL" id="GAG08604.1"/>
    </source>
</evidence>
<sequence>DLDNEEDFDAEKELEKAIKNPRGVKDNDIWQLGEHKLIIGDCTDKENWERLLSNERFDFLFTDPPYRISYTERKRKVHKKQGFGYKKDRIYLGVEKRGSVPEFDEWLSIANDFQNPAGANVMVFENWKNTIELWQAIKKYWQIKNMVIWHLPNRCQSFSRPGFFFQKYDIAPLAGEGKLNEEYEEELDDYLKEKGQKLLDSYEVILYGQQGKSYWDKKKGTRWARVNDHITHPAETSKSGGQNIVFGTKPISVLIPFVKILSPRNGIVMEPFA</sequence>
<organism evidence="2">
    <name type="scientific">marine sediment metagenome</name>
    <dbReference type="NCBI Taxonomy" id="412755"/>
    <lineage>
        <taxon>unclassified sequences</taxon>
        <taxon>metagenomes</taxon>
        <taxon>ecological metagenomes</taxon>
    </lineage>
</organism>
<dbReference type="InterPro" id="IPR002052">
    <property type="entry name" value="DNA_methylase_N6_adenine_CS"/>
</dbReference>
<evidence type="ECO:0000256" key="1">
    <source>
        <dbReference type="SAM" id="Coils"/>
    </source>
</evidence>
<feature type="non-terminal residue" evidence="2">
    <location>
        <position position="273"/>
    </location>
</feature>
<dbReference type="InterPro" id="IPR029063">
    <property type="entry name" value="SAM-dependent_MTases_sf"/>
</dbReference>
<gene>
    <name evidence="2" type="ORF">S01H1_33122</name>
</gene>
<feature type="coiled-coil region" evidence="1">
    <location>
        <begin position="173"/>
        <end position="200"/>
    </location>
</feature>
<dbReference type="SUPFAM" id="SSF53335">
    <property type="entry name" value="S-adenosyl-L-methionine-dependent methyltransferases"/>
    <property type="match status" value="1"/>
</dbReference>
<protein>
    <recommendedName>
        <fullName evidence="3">DNA methylase N-4/N-6 domain-containing protein</fullName>
    </recommendedName>
</protein>
<dbReference type="GO" id="GO:0008168">
    <property type="term" value="F:methyltransferase activity"/>
    <property type="evidence" value="ECO:0007669"/>
    <property type="project" value="InterPro"/>
</dbReference>
<dbReference type="GO" id="GO:0032259">
    <property type="term" value="P:methylation"/>
    <property type="evidence" value="ECO:0007669"/>
    <property type="project" value="InterPro"/>
</dbReference>
<keyword evidence="1" id="KW-0175">Coiled coil</keyword>
<dbReference type="Gene3D" id="3.40.50.150">
    <property type="entry name" value="Vaccinia Virus protein VP39"/>
    <property type="match status" value="1"/>
</dbReference>
<dbReference type="PROSITE" id="PS00092">
    <property type="entry name" value="N6_MTASE"/>
    <property type="match status" value="1"/>
</dbReference>
<feature type="non-terminal residue" evidence="2">
    <location>
        <position position="1"/>
    </location>
</feature>
<comment type="caution">
    <text evidence="2">The sequence shown here is derived from an EMBL/GenBank/DDBJ whole genome shotgun (WGS) entry which is preliminary data.</text>
</comment>